<dbReference type="PANTHER" id="PTHR10566">
    <property type="entry name" value="CHAPERONE-ACTIVITY OF BC1 COMPLEX CABC1 -RELATED"/>
    <property type="match status" value="1"/>
</dbReference>
<organism evidence="4 5">
    <name type="scientific">Pelosinus baikalensis</name>
    <dbReference type="NCBI Taxonomy" id="2892015"/>
    <lineage>
        <taxon>Bacteria</taxon>
        <taxon>Bacillati</taxon>
        <taxon>Bacillota</taxon>
        <taxon>Negativicutes</taxon>
        <taxon>Selenomonadales</taxon>
        <taxon>Sporomusaceae</taxon>
        <taxon>Pelosinus</taxon>
    </lineage>
</organism>
<keyword evidence="2" id="KW-0472">Membrane</keyword>
<evidence type="ECO:0000256" key="2">
    <source>
        <dbReference type="SAM" id="Phobius"/>
    </source>
</evidence>
<dbReference type="Pfam" id="PF03109">
    <property type="entry name" value="ABC1"/>
    <property type="match status" value="1"/>
</dbReference>
<comment type="caution">
    <text evidence="4">The sequence shown here is derived from an EMBL/GenBank/DDBJ whole genome shotgun (WGS) entry which is preliminary data.</text>
</comment>
<dbReference type="SUPFAM" id="SSF56112">
    <property type="entry name" value="Protein kinase-like (PK-like)"/>
    <property type="match status" value="1"/>
</dbReference>
<keyword evidence="2" id="KW-0812">Transmembrane</keyword>
<dbReference type="RefSeq" id="WP_229535513.1">
    <property type="nucleotide sequence ID" value="NZ_JAJHJB010000017.1"/>
</dbReference>
<protein>
    <submittedName>
        <fullName evidence="4">AarF/ABC1/UbiB kinase family protein</fullName>
    </submittedName>
</protein>
<keyword evidence="4" id="KW-0808">Transferase</keyword>
<dbReference type="InterPro" id="IPR050154">
    <property type="entry name" value="UbiB_kinase"/>
</dbReference>
<evidence type="ECO:0000313" key="4">
    <source>
        <dbReference type="EMBL" id="MCC5466352.1"/>
    </source>
</evidence>
<dbReference type="InterPro" id="IPR004147">
    <property type="entry name" value="ABC1_dom"/>
</dbReference>
<dbReference type="Proteomes" id="UP001165492">
    <property type="component" value="Unassembled WGS sequence"/>
</dbReference>
<dbReference type="PANTHER" id="PTHR10566:SF113">
    <property type="entry name" value="PROTEIN ACTIVITY OF BC1 COMPLEX KINASE 7, CHLOROPLASTIC"/>
    <property type="match status" value="1"/>
</dbReference>
<dbReference type="InterPro" id="IPR011009">
    <property type="entry name" value="Kinase-like_dom_sf"/>
</dbReference>
<feature type="domain" description="Protein kinase" evidence="3">
    <location>
        <begin position="119"/>
        <end position="485"/>
    </location>
</feature>
<reference evidence="4" key="1">
    <citation type="submission" date="2021-11" db="EMBL/GenBank/DDBJ databases">
        <title>Description of a new species Pelosinus isolated from the bottom sediments of Lake Baikal.</title>
        <authorList>
            <person name="Zakharyuk A."/>
        </authorList>
    </citation>
    <scope>NUCLEOTIDE SEQUENCE</scope>
    <source>
        <strain evidence="4">Bkl1</strain>
    </source>
</reference>
<comment type="similarity">
    <text evidence="1">Belongs to the protein kinase superfamily. ADCK protein kinase family.</text>
</comment>
<dbReference type="PROSITE" id="PS50011">
    <property type="entry name" value="PROTEIN_KINASE_DOM"/>
    <property type="match status" value="1"/>
</dbReference>
<accession>A0ABS8HW38</accession>
<dbReference type="GO" id="GO:0016301">
    <property type="term" value="F:kinase activity"/>
    <property type="evidence" value="ECO:0007669"/>
    <property type="project" value="UniProtKB-KW"/>
</dbReference>
<dbReference type="CDD" id="cd05121">
    <property type="entry name" value="ABC1_ADCK3-like"/>
    <property type="match status" value="1"/>
</dbReference>
<sequence>MISHSKIRRTGAVFRLFAGFLTEIAWYNLLRKIYGPKIEVRLPELYRNQAIRFRETALVLQGLMIKVGQFFSTRIDVLPVEYITELALLQDQVPPVSSNQIKEVIGLELGGKVEEIFAEFDDNHIAAASFGQVHQAVLLSGEVVAVKVLRPSIEKIIEIDLTAFRTVIWMLKVFTKWEQYADFDAIYAEFSATIREELDYRQELANLERFRTNFQGDPMISVPAVYPTYSRQRVLTLEFVSGYKVTDRAGLLAAGLNPKTVAGNLVDSYLKQALIHGFYHADPHPGNLFVRPDGGIIFIDFGMVGRITDHNKKAVRKLIGGVINSNAEEVSHALQELGFIKPAANLLSLQKAIALLLVGLQDMQLEELGKLKIDGLLEELREFIYSQPFQIPVHYTFLGRAVGTLSGIATGLDPNMNILAVIKPYAKQVLGQDFSPLQLIWQKAKKVVLAGVEVPPLLEQTLRDLRAGDVQVKVEMGPVLRQLRFQETLANRLVWTILLTGTGIGAAVLWSSEQKDVAISLLYIMGVFALLLVNNLYKRAEKVLRWHRHSRR</sequence>
<keyword evidence="5" id="KW-1185">Reference proteome</keyword>
<evidence type="ECO:0000256" key="1">
    <source>
        <dbReference type="ARBA" id="ARBA00009670"/>
    </source>
</evidence>
<dbReference type="InterPro" id="IPR000719">
    <property type="entry name" value="Prot_kinase_dom"/>
</dbReference>
<dbReference type="EMBL" id="JAJHJB010000017">
    <property type="protein sequence ID" value="MCC5466352.1"/>
    <property type="molecule type" value="Genomic_DNA"/>
</dbReference>
<name>A0ABS8HW38_9FIRM</name>
<evidence type="ECO:0000313" key="5">
    <source>
        <dbReference type="Proteomes" id="UP001165492"/>
    </source>
</evidence>
<keyword evidence="2" id="KW-1133">Transmembrane helix</keyword>
<feature type="transmembrane region" description="Helical" evidence="2">
    <location>
        <begin position="493"/>
        <end position="511"/>
    </location>
</feature>
<proteinExistence type="inferred from homology"/>
<feature type="transmembrane region" description="Helical" evidence="2">
    <location>
        <begin position="517"/>
        <end position="537"/>
    </location>
</feature>
<gene>
    <name evidence="4" type="ORF">LMF89_13415</name>
</gene>
<evidence type="ECO:0000259" key="3">
    <source>
        <dbReference type="PROSITE" id="PS50011"/>
    </source>
</evidence>
<keyword evidence="4" id="KW-0418">Kinase</keyword>